<accession>A0A818WEE8</accession>
<proteinExistence type="predicted"/>
<evidence type="ECO:0000313" key="3">
    <source>
        <dbReference type="Proteomes" id="UP000663874"/>
    </source>
</evidence>
<keyword evidence="1" id="KW-0472">Membrane</keyword>
<organism evidence="2 3">
    <name type="scientific">Rotaria sordida</name>
    <dbReference type="NCBI Taxonomy" id="392033"/>
    <lineage>
        <taxon>Eukaryota</taxon>
        <taxon>Metazoa</taxon>
        <taxon>Spiralia</taxon>
        <taxon>Gnathifera</taxon>
        <taxon>Rotifera</taxon>
        <taxon>Eurotatoria</taxon>
        <taxon>Bdelloidea</taxon>
        <taxon>Philodinida</taxon>
        <taxon>Philodinidae</taxon>
        <taxon>Rotaria</taxon>
    </lineage>
</organism>
<reference evidence="2" key="1">
    <citation type="submission" date="2021-02" db="EMBL/GenBank/DDBJ databases">
        <authorList>
            <person name="Nowell W R."/>
        </authorList>
    </citation>
    <scope>NUCLEOTIDE SEQUENCE</scope>
</reference>
<name>A0A818WEE8_9BILA</name>
<dbReference type="Proteomes" id="UP000663874">
    <property type="component" value="Unassembled WGS sequence"/>
</dbReference>
<gene>
    <name evidence="2" type="ORF">FNK824_LOCUS10592</name>
</gene>
<protein>
    <submittedName>
        <fullName evidence="2">Uncharacterized protein</fullName>
    </submittedName>
</protein>
<comment type="caution">
    <text evidence="2">The sequence shown here is derived from an EMBL/GenBank/DDBJ whole genome shotgun (WGS) entry which is preliminary data.</text>
</comment>
<keyword evidence="1" id="KW-0812">Transmembrane</keyword>
<keyword evidence="1" id="KW-1133">Transmembrane helix</keyword>
<evidence type="ECO:0000313" key="2">
    <source>
        <dbReference type="EMBL" id="CAF3723018.1"/>
    </source>
</evidence>
<sequence>MLGINNQVVSFVSPPPPTTTIEATDLEDGHPNHQLWNKMTDNIGRHSFSSRDLSSSSTSTYIFFFYIRITVCFFFRSLFL</sequence>
<dbReference type="EMBL" id="CAJOBE010001194">
    <property type="protein sequence ID" value="CAF3723018.1"/>
    <property type="molecule type" value="Genomic_DNA"/>
</dbReference>
<evidence type="ECO:0000256" key="1">
    <source>
        <dbReference type="SAM" id="Phobius"/>
    </source>
</evidence>
<dbReference type="AlphaFoldDB" id="A0A818WEE8"/>
<feature type="transmembrane region" description="Helical" evidence="1">
    <location>
        <begin position="61"/>
        <end position="79"/>
    </location>
</feature>